<evidence type="ECO:0000313" key="2">
    <source>
        <dbReference type="EMBL" id="KAK0655934.1"/>
    </source>
</evidence>
<feature type="compositionally biased region" description="Pro residues" evidence="1">
    <location>
        <begin position="205"/>
        <end position="221"/>
    </location>
</feature>
<protein>
    <recommendedName>
        <fullName evidence="4">Nitrogen regulatory protein areA GATA-like domain-containing protein</fullName>
    </recommendedName>
</protein>
<feature type="region of interest" description="Disordered" evidence="1">
    <location>
        <begin position="76"/>
        <end position="439"/>
    </location>
</feature>
<sequence>MAMILPKGILENTREIYAEVASYPVVPPEKIWQLVDPTAYRLENFWWHVWGSDRRYLSGPELARLFEEFTTGPTFVPLRSPANRYEGPQLPRRSQQDPERLEPKSELPASDDQGHESSSSKSNAKSPTPSSSRPAPIHPILKKSRGPSASGPRPTARFVSPAGSDNEDTKDDEVSSGSTAVSSEMPPPPIPENREGEELAVVPQTPIPKPTTRMAPPPLPPSLRREKAATATPPKADMRPPPTPPSGKGEKGTTPTRKIVASTAASKRRPVMSRRASSQSSAGSDTGSRDGTSTMTASARQRLALNSGAVRAGSQDSGASSSSQTSQSSGLTMKALGKRPAKAPRQRSTPRSVPVQGDGQQDRPVVVQQPPVAALPQRRSTWDTTVTPERPPGRIGGTRRPPPPVAGFVVDQGSENRAPTMARTRSNMEGSQTMSREASAARLPFVATTVVATTTATAQGLFDSESVTPTATTIPEARDIPDDLILPSRPSASALLDLHFTPTPPNPAPPIPFGRSKSQLTLLLEREKARRG</sequence>
<feature type="compositionally biased region" description="Basic and acidic residues" evidence="1">
    <location>
        <begin position="94"/>
        <end position="105"/>
    </location>
</feature>
<comment type="caution">
    <text evidence="2">The sequence shown here is derived from an EMBL/GenBank/DDBJ whole genome shotgun (WGS) entry which is preliminary data.</text>
</comment>
<evidence type="ECO:0000256" key="1">
    <source>
        <dbReference type="SAM" id="MobiDB-lite"/>
    </source>
</evidence>
<feature type="compositionally biased region" description="Polar residues" evidence="1">
    <location>
        <begin position="413"/>
        <end position="436"/>
    </location>
</feature>
<feature type="compositionally biased region" description="Low complexity" evidence="1">
    <location>
        <begin position="117"/>
        <end position="132"/>
    </location>
</feature>
<reference evidence="2" key="1">
    <citation type="submission" date="2023-06" db="EMBL/GenBank/DDBJ databases">
        <title>Genome-scale phylogeny and comparative genomics of the fungal order Sordariales.</title>
        <authorList>
            <consortium name="Lawrence Berkeley National Laboratory"/>
            <person name="Hensen N."/>
            <person name="Bonometti L."/>
            <person name="Westerberg I."/>
            <person name="Brannstrom I.O."/>
            <person name="Guillou S."/>
            <person name="Cros-Aarteil S."/>
            <person name="Calhoun S."/>
            <person name="Haridas S."/>
            <person name="Kuo A."/>
            <person name="Mondo S."/>
            <person name="Pangilinan J."/>
            <person name="Riley R."/>
            <person name="Labutti K."/>
            <person name="Andreopoulos B."/>
            <person name="Lipzen A."/>
            <person name="Chen C."/>
            <person name="Yanf M."/>
            <person name="Daum C."/>
            <person name="Ng V."/>
            <person name="Clum A."/>
            <person name="Steindorff A."/>
            <person name="Ohm R."/>
            <person name="Martin F."/>
            <person name="Silar P."/>
            <person name="Natvig D."/>
            <person name="Lalanne C."/>
            <person name="Gautier V."/>
            <person name="Ament-Velasquez S.L."/>
            <person name="Kruys A."/>
            <person name="Hutchinson M.I."/>
            <person name="Powell A.J."/>
            <person name="Barry K."/>
            <person name="Miller A.N."/>
            <person name="Grigoriev I.V."/>
            <person name="Debuchy R."/>
            <person name="Gladieux P."/>
            <person name="Thoren M.H."/>
            <person name="Johannesson H."/>
        </authorList>
    </citation>
    <scope>NUCLEOTIDE SEQUENCE</scope>
    <source>
        <strain evidence="2">SMH2532-1</strain>
    </source>
</reference>
<organism evidence="2 3">
    <name type="scientific">Cercophora newfieldiana</name>
    <dbReference type="NCBI Taxonomy" id="92897"/>
    <lineage>
        <taxon>Eukaryota</taxon>
        <taxon>Fungi</taxon>
        <taxon>Dikarya</taxon>
        <taxon>Ascomycota</taxon>
        <taxon>Pezizomycotina</taxon>
        <taxon>Sordariomycetes</taxon>
        <taxon>Sordariomycetidae</taxon>
        <taxon>Sordariales</taxon>
        <taxon>Lasiosphaeriaceae</taxon>
        <taxon>Cercophora</taxon>
    </lineage>
</organism>
<dbReference type="EMBL" id="JAULSV010000001">
    <property type="protein sequence ID" value="KAK0655934.1"/>
    <property type="molecule type" value="Genomic_DNA"/>
</dbReference>
<feature type="compositionally biased region" description="Low complexity" evidence="1">
    <location>
        <begin position="355"/>
        <end position="378"/>
    </location>
</feature>
<proteinExistence type="predicted"/>
<evidence type="ECO:0000313" key="3">
    <source>
        <dbReference type="Proteomes" id="UP001174936"/>
    </source>
</evidence>
<dbReference type="Proteomes" id="UP001174936">
    <property type="component" value="Unassembled WGS sequence"/>
</dbReference>
<gene>
    <name evidence="2" type="ORF">B0T16DRAFT_316875</name>
</gene>
<name>A0AA39YNR1_9PEZI</name>
<feature type="compositionally biased region" description="Polar residues" evidence="1">
    <location>
        <begin position="290"/>
        <end position="299"/>
    </location>
</feature>
<dbReference type="AlphaFoldDB" id="A0AA39YNR1"/>
<accession>A0AA39YNR1</accession>
<keyword evidence="3" id="KW-1185">Reference proteome</keyword>
<feature type="compositionally biased region" description="Basic residues" evidence="1">
    <location>
        <begin position="336"/>
        <end position="345"/>
    </location>
</feature>
<evidence type="ECO:0008006" key="4">
    <source>
        <dbReference type="Google" id="ProtNLM"/>
    </source>
</evidence>
<feature type="compositionally biased region" description="Low complexity" evidence="1">
    <location>
        <begin position="313"/>
        <end position="330"/>
    </location>
</feature>
<feature type="compositionally biased region" description="Low complexity" evidence="1">
    <location>
        <begin position="273"/>
        <end position="286"/>
    </location>
</feature>